<organism evidence="2 3">
    <name type="scientific">Catellatospora chokoriensis</name>
    <dbReference type="NCBI Taxonomy" id="310353"/>
    <lineage>
        <taxon>Bacteria</taxon>
        <taxon>Bacillati</taxon>
        <taxon>Actinomycetota</taxon>
        <taxon>Actinomycetes</taxon>
        <taxon>Micromonosporales</taxon>
        <taxon>Micromonosporaceae</taxon>
        <taxon>Catellatospora</taxon>
    </lineage>
</organism>
<dbReference type="GO" id="GO:0016491">
    <property type="term" value="F:oxidoreductase activity"/>
    <property type="evidence" value="ECO:0007669"/>
    <property type="project" value="InterPro"/>
</dbReference>
<dbReference type="PANTHER" id="PTHR42686">
    <property type="entry name" value="GH17980P-RELATED"/>
    <property type="match status" value="1"/>
</dbReference>
<name>A0A8J3K9S7_9ACTN</name>
<keyword evidence="3" id="KW-1185">Reference proteome</keyword>
<sequence length="309" mass="33270">MGLNLAAVGRLAPGLPDHATAVIDRAWQRGLRLFDTAPQYGDGSAERHTGQALATRPRDDFILTTKVGQHVATGSAYLWLGETDTSGEDLQSDFTYDGVHRSLEQSMRRLGTDRLDVVHLHDPVRRADEALRGGYKALVQLRAAGTVGAISASTDHVGLLAEYATIGRRGNQHDPGFDCFLIAGRYTLLDQSGLDLLLPRCAAWGLGVMAAGALHPGLLTGATAPNQPAYVRARAEAIRRVCDLHGVPVRAAALQFPLGHPAVATVLVGARSPQQLDDDIAMFNHPIPTTLWADLKQRNLIEQRAPVPR</sequence>
<dbReference type="SUPFAM" id="SSF51430">
    <property type="entry name" value="NAD(P)-linked oxidoreductase"/>
    <property type="match status" value="1"/>
</dbReference>
<dbReference type="InterPro" id="IPR036812">
    <property type="entry name" value="NAD(P)_OxRdtase_dom_sf"/>
</dbReference>
<protein>
    <submittedName>
        <fullName evidence="2">Oxidoreductase</fullName>
    </submittedName>
</protein>
<reference evidence="2 3" key="1">
    <citation type="submission" date="2021-01" db="EMBL/GenBank/DDBJ databases">
        <title>Whole genome shotgun sequence of Catellatospora chokoriensis NBRC 107358.</title>
        <authorList>
            <person name="Komaki H."/>
            <person name="Tamura T."/>
        </authorList>
    </citation>
    <scope>NUCLEOTIDE SEQUENCE [LARGE SCALE GENOMIC DNA]</scope>
    <source>
        <strain evidence="2 3">NBRC 107358</strain>
    </source>
</reference>
<dbReference type="Proteomes" id="UP000619293">
    <property type="component" value="Unassembled WGS sequence"/>
</dbReference>
<dbReference type="Gene3D" id="3.20.20.100">
    <property type="entry name" value="NADP-dependent oxidoreductase domain"/>
    <property type="match status" value="1"/>
</dbReference>
<dbReference type="InterPro" id="IPR020471">
    <property type="entry name" value="AKR"/>
</dbReference>
<dbReference type="PANTHER" id="PTHR42686:SF1">
    <property type="entry name" value="GH17980P-RELATED"/>
    <property type="match status" value="1"/>
</dbReference>
<dbReference type="GO" id="GO:0005829">
    <property type="term" value="C:cytosol"/>
    <property type="evidence" value="ECO:0007669"/>
    <property type="project" value="TreeGrafter"/>
</dbReference>
<dbReference type="InterPro" id="IPR023210">
    <property type="entry name" value="NADP_OxRdtase_dom"/>
</dbReference>
<evidence type="ECO:0000259" key="1">
    <source>
        <dbReference type="Pfam" id="PF00248"/>
    </source>
</evidence>
<feature type="domain" description="NADP-dependent oxidoreductase" evidence="1">
    <location>
        <begin position="16"/>
        <end position="297"/>
    </location>
</feature>
<dbReference type="AlphaFoldDB" id="A0A8J3K9S7"/>
<gene>
    <name evidence="2" type="ORF">Cch02nite_67140</name>
</gene>
<dbReference type="Pfam" id="PF00248">
    <property type="entry name" value="Aldo_ket_red"/>
    <property type="match status" value="1"/>
</dbReference>
<accession>A0A8J3K9S7</accession>
<dbReference type="RefSeq" id="WP_203736633.1">
    <property type="nucleotide sequence ID" value="NZ_BAAALB010000003.1"/>
</dbReference>
<evidence type="ECO:0000313" key="3">
    <source>
        <dbReference type="Proteomes" id="UP000619293"/>
    </source>
</evidence>
<dbReference type="EMBL" id="BONG01000059">
    <property type="protein sequence ID" value="GIF93270.1"/>
    <property type="molecule type" value="Genomic_DNA"/>
</dbReference>
<evidence type="ECO:0000313" key="2">
    <source>
        <dbReference type="EMBL" id="GIF93270.1"/>
    </source>
</evidence>
<comment type="caution">
    <text evidence="2">The sequence shown here is derived from an EMBL/GenBank/DDBJ whole genome shotgun (WGS) entry which is preliminary data.</text>
</comment>
<proteinExistence type="predicted"/>